<proteinExistence type="predicted"/>
<protein>
    <submittedName>
        <fullName evidence="1">Uncharacterized protein</fullName>
    </submittedName>
</protein>
<sequence>MVDMLEEGELFDWHTKRLDYLDGILEEILGEDNLTIVKFPIDSGEQSEIE</sequence>
<name>A0A0F9CZZ1_9ZZZZ</name>
<evidence type="ECO:0000313" key="1">
    <source>
        <dbReference type="EMBL" id="KKL54973.1"/>
    </source>
</evidence>
<gene>
    <name evidence="1" type="ORF">LCGC14_2260080</name>
</gene>
<comment type="caution">
    <text evidence="1">The sequence shown here is derived from an EMBL/GenBank/DDBJ whole genome shotgun (WGS) entry which is preliminary data.</text>
</comment>
<reference evidence="1" key="1">
    <citation type="journal article" date="2015" name="Nature">
        <title>Complex archaea that bridge the gap between prokaryotes and eukaryotes.</title>
        <authorList>
            <person name="Spang A."/>
            <person name="Saw J.H."/>
            <person name="Jorgensen S.L."/>
            <person name="Zaremba-Niedzwiedzka K."/>
            <person name="Martijn J."/>
            <person name="Lind A.E."/>
            <person name="van Eijk R."/>
            <person name="Schleper C."/>
            <person name="Guy L."/>
            <person name="Ettema T.J."/>
        </authorList>
    </citation>
    <scope>NUCLEOTIDE SEQUENCE</scope>
</reference>
<dbReference type="EMBL" id="LAZR01031006">
    <property type="protein sequence ID" value="KKL54973.1"/>
    <property type="molecule type" value="Genomic_DNA"/>
</dbReference>
<organism evidence="1">
    <name type="scientific">marine sediment metagenome</name>
    <dbReference type="NCBI Taxonomy" id="412755"/>
    <lineage>
        <taxon>unclassified sequences</taxon>
        <taxon>metagenomes</taxon>
        <taxon>ecological metagenomes</taxon>
    </lineage>
</organism>
<dbReference type="AlphaFoldDB" id="A0A0F9CZZ1"/>
<accession>A0A0F9CZZ1</accession>